<evidence type="ECO:0000256" key="5">
    <source>
        <dbReference type="ARBA" id="ARBA00022833"/>
    </source>
</evidence>
<evidence type="ECO:0000256" key="4">
    <source>
        <dbReference type="ARBA" id="ARBA00022801"/>
    </source>
</evidence>
<accession>A0A975AW88</accession>
<evidence type="ECO:0000313" key="11">
    <source>
        <dbReference type="Proteomes" id="UP000671913"/>
    </source>
</evidence>
<feature type="binding site" evidence="8">
    <location>
        <position position="484"/>
    </location>
    <ligand>
        <name>Zn(2+)</name>
        <dbReference type="ChEBI" id="CHEBI:29105"/>
        <label>2</label>
    </ligand>
</feature>
<dbReference type="InterPro" id="IPR018299">
    <property type="entry name" value="Alkaline_phosphatase_AS"/>
</dbReference>
<dbReference type="Gene3D" id="3.40.720.10">
    <property type="entry name" value="Alkaline Phosphatase, subunit A"/>
    <property type="match status" value="1"/>
</dbReference>
<feature type="binding site" evidence="8">
    <location>
        <position position="293"/>
    </location>
    <ligand>
        <name>Zn(2+)</name>
        <dbReference type="ChEBI" id="CHEBI:29105"/>
        <label>2</label>
    </ligand>
</feature>
<evidence type="ECO:0000256" key="6">
    <source>
        <dbReference type="ARBA" id="ARBA00022842"/>
    </source>
</evidence>
<dbReference type="RefSeq" id="WP_284680345.1">
    <property type="nucleotide sequence ID" value="NZ_CP060096.1"/>
</dbReference>
<dbReference type="Gene3D" id="1.10.60.40">
    <property type="match status" value="1"/>
</dbReference>
<dbReference type="SMART" id="SM00098">
    <property type="entry name" value="alkPPc"/>
    <property type="match status" value="1"/>
</dbReference>
<dbReference type="PANTHER" id="PTHR11596">
    <property type="entry name" value="ALKALINE PHOSPHATASE"/>
    <property type="match status" value="1"/>
</dbReference>
<keyword evidence="3 8" id="KW-0479">Metal-binding</keyword>
<dbReference type="GO" id="GO:0004035">
    <property type="term" value="F:alkaline phosphatase activity"/>
    <property type="evidence" value="ECO:0007669"/>
    <property type="project" value="TreeGrafter"/>
</dbReference>
<dbReference type="EMBL" id="CP060096">
    <property type="protein sequence ID" value="QSZ27637.1"/>
    <property type="molecule type" value="Genomic_DNA"/>
</dbReference>
<feature type="binding site" evidence="8">
    <location>
        <position position="332"/>
    </location>
    <ligand>
        <name>Zn(2+)</name>
        <dbReference type="ChEBI" id="CHEBI:29105"/>
        <label>2</label>
    </ligand>
</feature>
<evidence type="ECO:0000313" key="10">
    <source>
        <dbReference type="EMBL" id="QSZ27637.1"/>
    </source>
</evidence>
<dbReference type="PRINTS" id="PR00113">
    <property type="entry name" value="ALKPHPHTASE"/>
</dbReference>
<evidence type="ECO:0000256" key="8">
    <source>
        <dbReference type="PIRSR" id="PIRSR601952-2"/>
    </source>
</evidence>
<dbReference type="Pfam" id="PF00245">
    <property type="entry name" value="Alk_phosphatase"/>
    <property type="match status" value="1"/>
</dbReference>
<evidence type="ECO:0000256" key="3">
    <source>
        <dbReference type="ARBA" id="ARBA00022723"/>
    </source>
</evidence>
<dbReference type="InterPro" id="IPR001952">
    <property type="entry name" value="Alkaline_phosphatase"/>
</dbReference>
<protein>
    <submittedName>
        <fullName evidence="10">Alkaline phosphatase</fullName>
    </submittedName>
</protein>
<dbReference type="KEGG" id="aaut:ACETAC_01655"/>
<keyword evidence="5 8" id="KW-0862">Zinc</keyword>
<keyword evidence="11" id="KW-1185">Reference proteome</keyword>
<gene>
    <name evidence="10" type="ORF">ACETAC_01655</name>
</gene>
<dbReference type="SUPFAM" id="SSF53649">
    <property type="entry name" value="Alkaline phosphatase-like"/>
    <property type="match status" value="1"/>
</dbReference>
<dbReference type="InterPro" id="IPR017850">
    <property type="entry name" value="Alkaline_phosphatase_core_sf"/>
</dbReference>
<dbReference type="AlphaFoldDB" id="A0A975AW88"/>
<evidence type="ECO:0000256" key="7">
    <source>
        <dbReference type="PIRSR" id="PIRSR601952-1"/>
    </source>
</evidence>
<feature type="binding site" evidence="8">
    <location>
        <position position="284"/>
    </location>
    <ligand>
        <name>Mg(2+)</name>
        <dbReference type="ChEBI" id="CHEBI:18420"/>
    </ligand>
</feature>
<comment type="similarity">
    <text evidence="1 9">Belongs to the alkaline phosphatase family.</text>
</comment>
<dbReference type="PANTHER" id="PTHR11596:SF5">
    <property type="entry name" value="ALKALINE PHOSPHATASE"/>
    <property type="match status" value="1"/>
</dbReference>
<comment type="cofactor">
    <cofactor evidence="8">
        <name>Mg(2+)</name>
        <dbReference type="ChEBI" id="CHEBI:18420"/>
    </cofactor>
    <text evidence="8">Binds 1 Mg(2+) ion.</text>
</comment>
<dbReference type="PROSITE" id="PS00123">
    <property type="entry name" value="ALKALINE_PHOSPHATASE"/>
    <property type="match status" value="1"/>
</dbReference>
<feature type="binding site" evidence="8">
    <location>
        <position position="56"/>
    </location>
    <ligand>
        <name>Mg(2+)</name>
        <dbReference type="ChEBI" id="CHEBI:18420"/>
    </ligand>
</feature>
<dbReference type="Proteomes" id="UP000671913">
    <property type="component" value="Chromosome"/>
</dbReference>
<feature type="binding site" evidence="8">
    <location>
        <position position="333"/>
    </location>
    <ligand>
        <name>Zn(2+)</name>
        <dbReference type="ChEBI" id="CHEBI:29105"/>
        <label>2</label>
    </ligand>
</feature>
<keyword evidence="4" id="KW-0378">Hydrolase</keyword>
<dbReference type="PROSITE" id="PS51257">
    <property type="entry name" value="PROKAR_LIPOPROTEIN"/>
    <property type="match status" value="1"/>
</dbReference>
<keyword evidence="6 8" id="KW-0460">Magnesium</keyword>
<feature type="binding site" evidence="8">
    <location>
        <position position="159"/>
    </location>
    <ligand>
        <name>Mg(2+)</name>
        <dbReference type="ChEBI" id="CHEBI:18420"/>
    </ligand>
</feature>
<name>A0A975AW88_9THEO</name>
<evidence type="ECO:0000256" key="1">
    <source>
        <dbReference type="ARBA" id="ARBA00005984"/>
    </source>
</evidence>
<comment type="cofactor">
    <cofactor evidence="8">
        <name>Zn(2+)</name>
        <dbReference type="ChEBI" id="CHEBI:29105"/>
    </cofactor>
    <text evidence="8">Binds 2 Zn(2+) ions.</text>
</comment>
<feature type="binding site" evidence="8">
    <location>
        <position position="161"/>
    </location>
    <ligand>
        <name>Mg(2+)</name>
        <dbReference type="ChEBI" id="CHEBI:18420"/>
    </ligand>
</feature>
<keyword evidence="2" id="KW-0597">Phosphoprotein</keyword>
<organism evidence="10 11">
    <name type="scientific">Aceticella autotrophica</name>
    <dbReference type="NCBI Taxonomy" id="2755338"/>
    <lineage>
        <taxon>Bacteria</taxon>
        <taxon>Bacillati</taxon>
        <taxon>Bacillota</taxon>
        <taxon>Clostridia</taxon>
        <taxon>Thermoanaerobacterales</taxon>
        <taxon>Thermoanaerobacteraceae</taxon>
        <taxon>Aceticella</taxon>
    </lineage>
</organism>
<reference evidence="10" key="1">
    <citation type="submission" date="2020-08" db="EMBL/GenBank/DDBJ databases">
        <title>Genomic insights into the carbon and energy metabolism of the first obligate autotrophic acetogenic bacterium Aceticella autotrophica gen. nov., sp. nov.</title>
        <authorList>
            <person name="Toshchakov S.V."/>
            <person name="Elcheninov A.G."/>
            <person name="Kublanov I.V."/>
            <person name="Frolov E.N."/>
            <person name="Lebedinsky A.V."/>
        </authorList>
    </citation>
    <scope>NUCLEOTIDE SEQUENCE</scope>
    <source>
        <strain evidence="10">3443-3Ac</strain>
    </source>
</reference>
<feature type="active site" description="Phosphoserine intermediate" evidence="7">
    <location>
        <position position="107"/>
    </location>
</feature>
<sequence>MRTIFKRKSFILSFLIIMVMSLLLSGCGSQSKQTASSNTNSYSGKPAKYVFLFIGDGMGMPQVSSAEIYKGSIAKSDNPNIKKLDFTQFPAQGMQTTYEADSFIPDSASTGTSIATGFKTNDGIIAMDPSKKIKYTSTAEKAKANGMKVGIVSSVSIDHATPAVFYAHNPSRNNYYDIAMELTKSNFDYFAGGGFLQPKGKNGDKPDVIEEAKKNGYKYVTTKEDFQKLDSKSGKVIAVNPVLDKAKALPYSINNNQNSLTLADFTKKGIELLDNPKGFFMMVEGGKIDWSGHANDAATNIYDTMALDNAVAEAMKFYDKHPDETLIVVTADHETGGMTIGFAGTKYETYYDILANQKISYDEFDKKVEEYKKSHTPENAKIEDLLPLIKENFGLTVLTPDEKTALENKAKNGDKEAAKQLQLALNDQDLNSLKAALALNMKDKKERGNDQQTYLLYGGYEPLSVTLTHILNQKAGIGWTSYSHTGVPVPVYAKGVGQELFQGYYDNTDIAKKFLAVMGVSKS</sequence>
<evidence type="ECO:0000256" key="9">
    <source>
        <dbReference type="RuleBase" id="RU003946"/>
    </source>
</evidence>
<feature type="binding site" evidence="8">
    <location>
        <position position="56"/>
    </location>
    <ligand>
        <name>Zn(2+)</name>
        <dbReference type="ChEBI" id="CHEBI:29105"/>
        <label>2</label>
    </ligand>
</feature>
<feature type="binding site" evidence="8">
    <location>
        <position position="289"/>
    </location>
    <ligand>
        <name>Zn(2+)</name>
        <dbReference type="ChEBI" id="CHEBI:29105"/>
        <label>2</label>
    </ligand>
</feature>
<dbReference type="CDD" id="cd16012">
    <property type="entry name" value="ALP"/>
    <property type="match status" value="1"/>
</dbReference>
<proteinExistence type="inferred from homology"/>
<dbReference type="GO" id="GO:0046872">
    <property type="term" value="F:metal ion binding"/>
    <property type="evidence" value="ECO:0007669"/>
    <property type="project" value="UniProtKB-KW"/>
</dbReference>
<evidence type="ECO:0000256" key="2">
    <source>
        <dbReference type="ARBA" id="ARBA00022553"/>
    </source>
</evidence>